<protein>
    <submittedName>
        <fullName evidence="2">Wssv143</fullName>
    </submittedName>
</protein>
<dbReference type="EMBL" id="MH883318">
    <property type="protein sequence ID" value="AYV99296.1"/>
    <property type="molecule type" value="Genomic_DNA"/>
</dbReference>
<feature type="compositionally biased region" description="Low complexity" evidence="1">
    <location>
        <begin position="213"/>
        <end position="230"/>
    </location>
</feature>
<feature type="region of interest" description="Disordered" evidence="1">
    <location>
        <begin position="213"/>
        <end position="232"/>
    </location>
</feature>
<feature type="compositionally biased region" description="Acidic residues" evidence="1">
    <location>
        <begin position="25"/>
        <end position="42"/>
    </location>
</feature>
<feature type="compositionally biased region" description="Acidic residues" evidence="1">
    <location>
        <begin position="101"/>
        <end position="113"/>
    </location>
</feature>
<feature type="region of interest" description="Disordered" evidence="1">
    <location>
        <begin position="97"/>
        <end position="123"/>
    </location>
</feature>
<proteinExistence type="predicted"/>
<organism evidence="2">
    <name type="scientific">White spot syndrome virus</name>
    <dbReference type="NCBI Taxonomy" id="342409"/>
    <lineage>
        <taxon>Viruses</taxon>
        <taxon>Viruses incertae sedis</taxon>
        <taxon>Naldaviricetes</taxon>
        <taxon>Nimaviridae</taxon>
        <taxon>Whispovirus</taxon>
    </lineage>
</organism>
<accession>A0A3G5BHJ3</accession>
<evidence type="ECO:0000256" key="1">
    <source>
        <dbReference type="SAM" id="MobiDB-lite"/>
    </source>
</evidence>
<sequence>MRSSAVSSEMMDIEYGEGGFMMMISDDEDDIAFIDSEEESESSTDFSSSDEYSDSSDEYDFDDDNNGQSPYSTTSYSYDALDRLNSAAKPLTAIYGCRGEGEDDEENDLYEEEQERRRRRSSKMGKILRDLHESDDDDDDYFDDEFDGERSMSETIATRRAGRIQYGPGFLSHSNILNRPAKARAFLTRGKKFRPSAYDRFFMEDDDSLLFSDESTTSSSSSDSPFSSFSKGRKCKRRTSEDQCAFVKRVVRAFVPTRVTMINGRVSMITPVTSENTVGFYENYQKANKRERARLIEEYKIVKGASATLPDEYVEGRASKQVSPRELRRSLIKAAAYVARTQESNLNIIFDALTTTSNATLVNDPSTLLGDTLLFAKQLEAITERRNRLMKDLTEISPSLFTSFGDASKDTQMMADAKQIVSGGNFKSAGYLGVPLRTLASCIKGTNTVDRLLATKNKNHLEWMTTAAIVFARSFNDTTFHALEDTLKMTSALTDMYSAFTNLVGSEHSQRLKVKSTLLDSIFNTRMAHTEAVMGLVYPTAFINHEMPSDYTQRREMQSLALNILRGVNCSQLPRKDIGDTAGLLTFITSRKFAGYGGERGGLSPIQNVHC</sequence>
<evidence type="ECO:0000313" key="2">
    <source>
        <dbReference type="EMBL" id="AYV99296.1"/>
    </source>
</evidence>
<name>A0A3G5BHJ3_9VIRU</name>
<reference evidence="2" key="1">
    <citation type="submission" date="2018-09" db="EMBL/GenBank/DDBJ databases">
        <authorList>
            <person name="Katneni V.K."/>
            <person name="Shashi Shekhar M."/>
            <person name="Karthic K."/>
            <person name="Jangam A.K."/>
            <person name="Vijayan K.K."/>
        </authorList>
    </citation>
    <scope>NUCLEOTIDE SEQUENCE</scope>
    <source>
        <strain evidence="2">WSSV_CIBA_002</strain>
    </source>
</reference>
<feature type="region of interest" description="Disordered" evidence="1">
    <location>
        <begin position="22"/>
        <end position="74"/>
    </location>
</feature>
<feature type="compositionally biased region" description="Acidic residues" evidence="1">
    <location>
        <begin position="51"/>
        <end position="65"/>
    </location>
</feature>